<evidence type="ECO:0000313" key="2">
    <source>
        <dbReference type="Proteomes" id="UP000290174"/>
    </source>
</evidence>
<evidence type="ECO:0000313" key="1">
    <source>
        <dbReference type="EMBL" id="RXG83469.1"/>
    </source>
</evidence>
<dbReference type="AlphaFoldDB" id="A0A4V1KU97"/>
<dbReference type="EMBL" id="RKMK01000159">
    <property type="protein sequence ID" value="RXG83469.1"/>
    <property type="molecule type" value="Genomic_DNA"/>
</dbReference>
<evidence type="ECO:0008006" key="3">
    <source>
        <dbReference type="Google" id="ProtNLM"/>
    </source>
</evidence>
<accession>A0A4V1KU97</accession>
<comment type="caution">
    <text evidence="1">The sequence shown here is derived from an EMBL/GenBank/DDBJ whole genome shotgun (WGS) entry which is preliminary data.</text>
</comment>
<protein>
    <recommendedName>
        <fullName evidence="3">Calcium-binding protein</fullName>
    </recommendedName>
</protein>
<dbReference type="GO" id="GO:0005509">
    <property type="term" value="F:calcium ion binding"/>
    <property type="evidence" value="ECO:0007669"/>
    <property type="project" value="InterPro"/>
</dbReference>
<dbReference type="Proteomes" id="UP000290174">
    <property type="component" value="Unassembled WGS sequence"/>
</dbReference>
<organism evidence="1 2">
    <name type="scientific">Bradyrhizobium zhanjiangense</name>
    <dbReference type="NCBI Taxonomy" id="1325107"/>
    <lineage>
        <taxon>Bacteria</taxon>
        <taxon>Pseudomonadati</taxon>
        <taxon>Pseudomonadota</taxon>
        <taxon>Alphaproteobacteria</taxon>
        <taxon>Hyphomicrobiales</taxon>
        <taxon>Nitrobacteraceae</taxon>
        <taxon>Bradyrhizobium</taxon>
    </lineage>
</organism>
<feature type="non-terminal residue" evidence="1">
    <location>
        <position position="195"/>
    </location>
</feature>
<dbReference type="RefSeq" id="WP_430649019.1">
    <property type="nucleotide sequence ID" value="NZ_RKMK01000159.1"/>
</dbReference>
<dbReference type="Pfam" id="PF00353">
    <property type="entry name" value="HemolysinCabind"/>
    <property type="match status" value="3"/>
</dbReference>
<reference evidence="1 2" key="1">
    <citation type="submission" date="2018-11" db="EMBL/GenBank/DDBJ databases">
        <title>Bradyrhizobium sp. nov., isolated from effective nodules of peanut in China.</title>
        <authorList>
            <person name="Li Y."/>
        </authorList>
    </citation>
    <scope>NUCLEOTIDE SEQUENCE [LARGE SCALE GENOMIC DNA]</scope>
    <source>
        <strain evidence="1 2">CCBAU 51770</strain>
    </source>
</reference>
<dbReference type="Gene3D" id="2.150.10.10">
    <property type="entry name" value="Serralysin-like metalloprotease, C-terminal"/>
    <property type="match status" value="1"/>
</dbReference>
<feature type="non-terminal residue" evidence="1">
    <location>
        <position position="1"/>
    </location>
</feature>
<proteinExistence type="predicted"/>
<gene>
    <name evidence="1" type="ORF">EAS61_42340</name>
</gene>
<name>A0A4V1KU97_9BRAD</name>
<dbReference type="InterPro" id="IPR011049">
    <property type="entry name" value="Serralysin-like_metalloprot_C"/>
</dbReference>
<dbReference type="InterPro" id="IPR001343">
    <property type="entry name" value="Hemolysn_Ca-bd"/>
</dbReference>
<sequence>DFAGAGGNDTIIGNGFTRLNYQIAASSVSVDLETSAIGTTNAVNVVGSATGATEGTDTFTGVNAVQGSTFSDTLLGSSFNNNFTGLGGDDYIDGRGGFDVAIYNSLSTVTGGVTVDMAAGTATGDASIGSDTLRSIEGIQGTGYADSYDATGYGQNGASNVGNNGTYNQFEGLGGDDVITGNGNTRIIYANATGG</sequence>